<dbReference type="Pfam" id="PF17917">
    <property type="entry name" value="RT_RNaseH"/>
    <property type="match status" value="1"/>
</dbReference>
<dbReference type="Gene3D" id="3.10.20.370">
    <property type="match status" value="1"/>
</dbReference>
<feature type="compositionally biased region" description="Basic and acidic residues" evidence="7">
    <location>
        <begin position="79"/>
        <end position="104"/>
    </location>
</feature>
<evidence type="ECO:0000256" key="3">
    <source>
        <dbReference type="ARBA" id="ARBA00022722"/>
    </source>
</evidence>
<feature type="compositionally biased region" description="Gly residues" evidence="7">
    <location>
        <begin position="15"/>
        <end position="40"/>
    </location>
</feature>
<dbReference type="EMBL" id="OIVN01001388">
    <property type="protein sequence ID" value="SPC93390.1"/>
    <property type="molecule type" value="Genomic_DNA"/>
</dbReference>
<feature type="domain" description="Reverse transcriptase" evidence="8">
    <location>
        <begin position="873"/>
        <end position="976"/>
    </location>
</feature>
<accession>A0A2N9G222</accession>
<dbReference type="InterPro" id="IPR043128">
    <property type="entry name" value="Rev_trsase/Diguanyl_cyclase"/>
</dbReference>
<feature type="region of interest" description="Disordered" evidence="7">
    <location>
        <begin position="683"/>
        <end position="735"/>
    </location>
</feature>
<evidence type="ECO:0000256" key="4">
    <source>
        <dbReference type="ARBA" id="ARBA00022759"/>
    </source>
</evidence>
<dbReference type="CDD" id="cd01647">
    <property type="entry name" value="RT_LTR"/>
    <property type="match status" value="1"/>
</dbReference>
<evidence type="ECO:0000256" key="2">
    <source>
        <dbReference type="ARBA" id="ARBA00022695"/>
    </source>
</evidence>
<feature type="domain" description="RNase H type-1" evidence="9">
    <location>
        <begin position="1225"/>
        <end position="1340"/>
    </location>
</feature>
<feature type="compositionally biased region" description="Basic and acidic residues" evidence="7">
    <location>
        <begin position="263"/>
        <end position="272"/>
    </location>
</feature>
<evidence type="ECO:0000256" key="5">
    <source>
        <dbReference type="ARBA" id="ARBA00022801"/>
    </source>
</evidence>
<dbReference type="GO" id="GO:0003676">
    <property type="term" value="F:nucleic acid binding"/>
    <property type="evidence" value="ECO:0007669"/>
    <property type="project" value="InterPro"/>
</dbReference>
<dbReference type="CDD" id="cd09279">
    <property type="entry name" value="RNase_HI_like"/>
    <property type="match status" value="1"/>
</dbReference>
<feature type="region of interest" description="Disordered" evidence="7">
    <location>
        <begin position="79"/>
        <end position="110"/>
    </location>
</feature>
<gene>
    <name evidence="12" type="ORF">FSB_LOCUS21272</name>
</gene>
<evidence type="ECO:0000256" key="1">
    <source>
        <dbReference type="ARBA" id="ARBA00022679"/>
    </source>
</evidence>
<dbReference type="CDD" id="cd09274">
    <property type="entry name" value="RNase_HI_RT_Ty3"/>
    <property type="match status" value="1"/>
</dbReference>
<keyword evidence="3" id="KW-0540">Nuclease</keyword>
<dbReference type="Pfam" id="PF17921">
    <property type="entry name" value="Integrase_H2C2"/>
    <property type="match status" value="1"/>
</dbReference>
<proteinExistence type="predicted"/>
<dbReference type="SUPFAM" id="SSF56672">
    <property type="entry name" value="DNA/RNA polymerases"/>
    <property type="match status" value="1"/>
</dbReference>
<dbReference type="GO" id="GO:0003964">
    <property type="term" value="F:RNA-directed DNA polymerase activity"/>
    <property type="evidence" value="ECO:0007669"/>
    <property type="project" value="UniProtKB-KW"/>
</dbReference>
<dbReference type="InterPro" id="IPR036397">
    <property type="entry name" value="RNaseH_sf"/>
</dbReference>
<feature type="compositionally biased region" description="Polar residues" evidence="7">
    <location>
        <begin position="273"/>
        <end position="286"/>
    </location>
</feature>
<evidence type="ECO:0000259" key="10">
    <source>
        <dbReference type="Pfam" id="PF17917"/>
    </source>
</evidence>
<keyword evidence="2" id="KW-0548">Nucleotidyltransferase</keyword>
<feature type="region of interest" description="Disordered" evidence="7">
    <location>
        <begin position="261"/>
        <end position="303"/>
    </location>
</feature>
<sequence length="1758" mass="197146">MPWERHTPKVVGSHTQGGGQTHGGENPFGGGQAHDGGQVLGGEIPVGGPQQMALMFEMIKGMQQNQAELAESLRQLREANGNKEDHQNKNDNRNHEERESHNKNDTPFVTMSDVADLLKQERERPPKEPRHFVRRPPYPIELLKEPYPEKYDTPVFALFDGRKGSAMEHISKFLDSMGPFAAHVLPAGSIRTWEDMVESFCSKYFHVEEKITLVNLHSTKQQIGEDLVKYIHRFRDVSLDCHVKYQEGELVEARKTAISVKPQVEKSRDKKSLPQTLTVSTTTAPSGTKRKSPSDKAYEEPPPLPFTAEEMMAIFDKWVQDQVIKLPKISKQPTAEEQKNPKYCRYHRYVNHPTVDCRTLRWEVNRKIQDGTLQLSEAQQKVHQTPFPNYNKDKGKAVVSVVIHGNVSDMEAEESAAASSSLVPAAVRTLQKSPKFKSLFNQLGFGPEARNAATEALITIAAESGATCFTAEAHASRAFLETTNAITFTDEDMEVQYPDHRRPLYLSAVVKDVQVRRALVDTGSCLNLIPFKHSPSRKCATAEDPRLSHGNLGCTNIIWCHPPTINVSRGDLMAKPIRIAANSCPFDQTEAHFVEAALYDDLASTGRAIHREAMCVGPDCPQQEGPTPEEGGLQPSCHLTQQTENSGKVVADQLQSTAMSFEKVTVDHAQSMIESMAINSEGPVVDKKESTAMDPGGSTVDHAPSTVRNSGAEAMVDQTESTTMSKEKSTTAEPNITSKEELEVINLSDDPHITKSISISKSLSAKERKCLIDLLHEYKDVFAWDYHEMPGIDPGLVAHSLNVEPGTRPVVQPMRTFHTEVEAQITQEVKKLLAAGFIKPIQHPRWLSNIVPTQPLATPCFPSWTDLVATIKFACPPEMLKRLPFRTPIGNFYYTVMPFGLKNAGATYQRTMTAMFHDMMHKEIEDYVDDIVVKSKKREDHLRILRKVFDRCRLYKLKMNPLKCAFGVSAGKFLGFLVHNRGIDVDPAKASAIATMKAPTSQKELKSFLGRLSYIRRFIPGLAAATAIFMPLMKKGVPFVWSTACQQAFEKIQLIMTKLPTVCAPVPGRPLRLYLASNNEAIGGLVAQEDEKGTEKPIYYVSRALRDAETRYSGAERACLALIYASQRLRHYFLAHKIQLITKSHPIRSLLHRPVLSGRLAQWLLQLSQYEITTETPTAIKSQAIADLLAQFPGEDSSSISHEVPGEIGEALLADLADSTWTLKFDGSSTSSSSGAGIVLTREDGETIAKSFKLDFSCSNNASEYEAYITGLVIAHEMGIKHLRVIGDSNLIICQTKGEFSLKEPSLALYRALAQKLEEKFHTFEISHAMRCENRYADALRNLGSKEQNLDAEDWRTPIRAKLVSPEGVADLKVLKDYVLIAGDLYRRLPGGVLARCVSLQEAAKKLTEVHERCCELRDGVSLYRRLQRLGYFWPSMSKEAASLQEQCSFCQHQHESDQVYATFVSSDWRTPFLEYFIENVLPQTSQAATRLKKLATRYFVEGGILFRKGFHGDPLRCLSLAESQTVMKEAHSGECGEHQGKKRLYQLLLTLGYYWPTMKKDTADFVKSCHTCQLQANLIHTHPTSLQNMATPWPFHTWGLDLIGPINPSSGGYIWILVATEYFSKWVEAIPLRKATGAAVANFILRTHYHKQEWQTWKVWKEARELAQARSLRYHQKLADAYEKTLQTRIFAKGQMVLRAVDHVRRGLPSPSKFAPNWEGPYLIREAYDSGYYKLSTADGTTLADPINGKWLKRYYS</sequence>
<keyword evidence="4" id="KW-0255">Endonuclease</keyword>
<feature type="region of interest" description="Disordered" evidence="7">
    <location>
        <begin position="1"/>
        <end position="46"/>
    </location>
</feature>
<dbReference type="Gene3D" id="3.10.10.10">
    <property type="entry name" value="HIV Type 1 Reverse Transcriptase, subunit A, domain 1"/>
    <property type="match status" value="1"/>
</dbReference>
<evidence type="ECO:0000256" key="7">
    <source>
        <dbReference type="SAM" id="MobiDB-lite"/>
    </source>
</evidence>
<dbReference type="Gene3D" id="1.10.340.70">
    <property type="match status" value="2"/>
</dbReference>
<evidence type="ECO:0000256" key="6">
    <source>
        <dbReference type="ARBA" id="ARBA00022918"/>
    </source>
</evidence>
<feature type="domain" description="Reverse transcriptase RNase H-like" evidence="10">
    <location>
        <begin position="1067"/>
        <end position="1170"/>
    </location>
</feature>
<dbReference type="InterPro" id="IPR043502">
    <property type="entry name" value="DNA/RNA_pol_sf"/>
</dbReference>
<evidence type="ECO:0000259" key="8">
    <source>
        <dbReference type="Pfam" id="PF00078"/>
    </source>
</evidence>
<reference evidence="12" key="1">
    <citation type="submission" date="2018-02" db="EMBL/GenBank/DDBJ databases">
        <authorList>
            <person name="Cohen D.B."/>
            <person name="Kent A.D."/>
        </authorList>
    </citation>
    <scope>NUCLEOTIDE SEQUENCE</scope>
</reference>
<dbReference type="PANTHER" id="PTHR48475:SF1">
    <property type="entry name" value="RNASE H TYPE-1 DOMAIN-CONTAINING PROTEIN"/>
    <property type="match status" value="1"/>
</dbReference>
<dbReference type="InterPro" id="IPR041588">
    <property type="entry name" value="Integrase_H2C2"/>
</dbReference>
<keyword evidence="6" id="KW-0695">RNA-directed DNA polymerase</keyword>
<protein>
    <submittedName>
        <fullName evidence="12">Uncharacterized protein</fullName>
    </submittedName>
</protein>
<dbReference type="Gene3D" id="3.30.420.10">
    <property type="entry name" value="Ribonuclease H-like superfamily/Ribonuclease H"/>
    <property type="match status" value="2"/>
</dbReference>
<dbReference type="Pfam" id="PF00078">
    <property type="entry name" value="RVT_1"/>
    <property type="match status" value="1"/>
</dbReference>
<dbReference type="Pfam" id="PF13456">
    <property type="entry name" value="RVT_3"/>
    <property type="match status" value="1"/>
</dbReference>
<organism evidence="12">
    <name type="scientific">Fagus sylvatica</name>
    <name type="common">Beechnut</name>
    <dbReference type="NCBI Taxonomy" id="28930"/>
    <lineage>
        <taxon>Eukaryota</taxon>
        <taxon>Viridiplantae</taxon>
        <taxon>Streptophyta</taxon>
        <taxon>Embryophyta</taxon>
        <taxon>Tracheophyta</taxon>
        <taxon>Spermatophyta</taxon>
        <taxon>Magnoliopsida</taxon>
        <taxon>eudicotyledons</taxon>
        <taxon>Gunneridae</taxon>
        <taxon>Pentapetalae</taxon>
        <taxon>rosids</taxon>
        <taxon>fabids</taxon>
        <taxon>Fagales</taxon>
        <taxon>Fagaceae</taxon>
        <taxon>Fagus</taxon>
    </lineage>
</organism>
<keyword evidence="1" id="KW-0808">Transferase</keyword>
<keyword evidence="5" id="KW-0378">Hydrolase</keyword>
<evidence type="ECO:0000313" key="12">
    <source>
        <dbReference type="EMBL" id="SPC93390.1"/>
    </source>
</evidence>
<feature type="domain" description="Integrase zinc-binding" evidence="11">
    <location>
        <begin position="1524"/>
        <end position="1576"/>
    </location>
</feature>
<dbReference type="SUPFAM" id="SSF53098">
    <property type="entry name" value="Ribonuclease H-like"/>
    <property type="match status" value="2"/>
</dbReference>
<dbReference type="GO" id="GO:0004523">
    <property type="term" value="F:RNA-DNA hybrid ribonuclease activity"/>
    <property type="evidence" value="ECO:0007669"/>
    <property type="project" value="InterPro"/>
</dbReference>
<evidence type="ECO:0000259" key="9">
    <source>
        <dbReference type="Pfam" id="PF13456"/>
    </source>
</evidence>
<evidence type="ECO:0000259" key="11">
    <source>
        <dbReference type="Pfam" id="PF17921"/>
    </source>
</evidence>
<dbReference type="InterPro" id="IPR012337">
    <property type="entry name" value="RNaseH-like_sf"/>
</dbReference>
<dbReference type="InterPro" id="IPR002156">
    <property type="entry name" value="RNaseH_domain"/>
</dbReference>
<dbReference type="InterPro" id="IPR000477">
    <property type="entry name" value="RT_dom"/>
</dbReference>
<name>A0A2N9G222_FAGSY</name>
<dbReference type="Gene3D" id="3.30.70.270">
    <property type="match status" value="2"/>
</dbReference>
<dbReference type="InterPro" id="IPR041373">
    <property type="entry name" value="RT_RNaseH"/>
</dbReference>
<dbReference type="PANTHER" id="PTHR48475">
    <property type="entry name" value="RIBONUCLEASE H"/>
    <property type="match status" value="1"/>
</dbReference>